<dbReference type="CDD" id="cd06171">
    <property type="entry name" value="Sigma70_r4"/>
    <property type="match status" value="1"/>
</dbReference>
<dbReference type="Pfam" id="PF04542">
    <property type="entry name" value="Sigma70_r2"/>
    <property type="match status" value="1"/>
</dbReference>
<keyword evidence="2 5" id="KW-0731">Sigma factor</keyword>
<dbReference type="Proteomes" id="UP000003571">
    <property type="component" value="Unassembled WGS sequence"/>
</dbReference>
<dbReference type="PROSITE" id="PS00715">
    <property type="entry name" value="SIGMA70_1"/>
    <property type="match status" value="1"/>
</dbReference>
<dbReference type="InterPro" id="IPR000943">
    <property type="entry name" value="RNA_pol_sigma70"/>
</dbReference>
<keyword evidence="1 5" id="KW-0805">Transcription regulation</keyword>
<dbReference type="PANTHER" id="PTHR30603">
    <property type="entry name" value="RNA POLYMERASE SIGMA FACTOR RPO"/>
    <property type="match status" value="1"/>
</dbReference>
<dbReference type="SUPFAM" id="SSF88659">
    <property type="entry name" value="Sigma3 and sigma4 domains of RNA polymerase sigma factors"/>
    <property type="match status" value="2"/>
</dbReference>
<dbReference type="PIRSF" id="PIRSF000770">
    <property type="entry name" value="RNA_pol_sigma-SigE/K"/>
    <property type="match status" value="1"/>
</dbReference>
<dbReference type="OrthoDB" id="9809557at2"/>
<dbReference type="Gene3D" id="1.20.140.160">
    <property type="match status" value="1"/>
</dbReference>
<gene>
    <name evidence="8" type="ORF">TresaDRAFT_2083</name>
</gene>
<evidence type="ECO:0000256" key="2">
    <source>
        <dbReference type="ARBA" id="ARBA00023082"/>
    </source>
</evidence>
<dbReference type="PANTHER" id="PTHR30603:SF47">
    <property type="entry name" value="RNA POLYMERASE SIGMA FACTOR SIGD, CHLOROPLASTIC"/>
    <property type="match status" value="1"/>
</dbReference>
<keyword evidence="9" id="KW-1185">Reference proteome</keyword>
<keyword evidence="4 5" id="KW-0804">Transcription</keyword>
<dbReference type="InterPro" id="IPR009042">
    <property type="entry name" value="RNA_pol_sigma70_r1_2"/>
</dbReference>
<protein>
    <recommendedName>
        <fullName evidence="5">RNA polymerase sigma factor</fullName>
    </recommendedName>
</protein>
<comment type="function">
    <text evidence="5">Sigma factors are initiation factors that promote the attachment of RNA polymerase to specific initiation sites and are then released.</text>
</comment>
<evidence type="ECO:0000256" key="3">
    <source>
        <dbReference type="ARBA" id="ARBA00023125"/>
    </source>
</evidence>
<dbReference type="GO" id="GO:0006352">
    <property type="term" value="P:DNA-templated transcription initiation"/>
    <property type="evidence" value="ECO:0007669"/>
    <property type="project" value="InterPro"/>
</dbReference>
<feature type="domain" description="RNA polymerase sigma-70" evidence="6">
    <location>
        <begin position="69"/>
        <end position="82"/>
    </location>
</feature>
<dbReference type="PROSITE" id="PS00716">
    <property type="entry name" value="SIGMA70_2"/>
    <property type="match status" value="1"/>
</dbReference>
<evidence type="ECO:0000259" key="7">
    <source>
        <dbReference type="PROSITE" id="PS00716"/>
    </source>
</evidence>
<feature type="domain" description="RNA polymerase sigma-70" evidence="7">
    <location>
        <begin position="238"/>
        <end position="264"/>
    </location>
</feature>
<dbReference type="EMBL" id="AGRW01000039">
    <property type="protein sequence ID" value="EIC02441.1"/>
    <property type="molecule type" value="Genomic_DNA"/>
</dbReference>
<dbReference type="SUPFAM" id="SSF88946">
    <property type="entry name" value="Sigma2 domain of RNA polymerase sigma factors"/>
    <property type="match status" value="1"/>
</dbReference>
<dbReference type="InterPro" id="IPR007630">
    <property type="entry name" value="RNA_pol_sigma70_r4"/>
</dbReference>
<dbReference type="GO" id="GO:0003677">
    <property type="term" value="F:DNA binding"/>
    <property type="evidence" value="ECO:0007669"/>
    <property type="project" value="UniProtKB-KW"/>
</dbReference>
<evidence type="ECO:0000313" key="8">
    <source>
        <dbReference type="EMBL" id="EIC02441.1"/>
    </source>
</evidence>
<dbReference type="InterPro" id="IPR050239">
    <property type="entry name" value="Sigma-70_RNA_pol_init_factors"/>
</dbReference>
<reference evidence="8 9" key="1">
    <citation type="submission" date="2011-09" db="EMBL/GenBank/DDBJ databases">
        <title>The draft genome of Treponema saccharophilum DSM 2985.</title>
        <authorList>
            <consortium name="US DOE Joint Genome Institute (JGI-PGF)"/>
            <person name="Lucas S."/>
            <person name="Copeland A."/>
            <person name="Lapidus A."/>
            <person name="Glavina del Rio T."/>
            <person name="Dalin E."/>
            <person name="Tice H."/>
            <person name="Bruce D."/>
            <person name="Goodwin L."/>
            <person name="Pitluck S."/>
            <person name="Peters L."/>
            <person name="Kyrpides N."/>
            <person name="Mavromatis K."/>
            <person name="Ivanova N."/>
            <person name="Markowitz V."/>
            <person name="Cheng J.-F."/>
            <person name="Hugenholtz P."/>
            <person name="Woyke T."/>
            <person name="Wu D."/>
            <person name="Gronow S."/>
            <person name="Wellnitz S."/>
            <person name="Brambilla E."/>
            <person name="Klenk H.-P."/>
            <person name="Eisen J.A."/>
        </authorList>
    </citation>
    <scope>NUCLEOTIDE SEQUENCE [LARGE SCALE GENOMIC DNA]</scope>
    <source>
        <strain evidence="8 9">DSM 2985</strain>
    </source>
</reference>
<dbReference type="PRINTS" id="PR00046">
    <property type="entry name" value="SIGMA70FCT"/>
</dbReference>
<dbReference type="InterPro" id="IPR007627">
    <property type="entry name" value="RNA_pol_sigma70_r2"/>
</dbReference>
<sequence length="270" mass="31082">MNEEIEIYKSYIKEIQKYALLGVKEEEELSRRIEAGDQAAFRRLVNCNLRLVVSVARKFSVSHKFSVMDLIQEGNLGLMSAARKYHYSFNTRFSTYAYTWIFQYMLRFVHNKTSIIDIPHRKEEMLRQISSLQAAFNQKNGRDANVDELASMLGLGRDEVADALACSYSFSSLDAECLEDGHETVGELIPDMTYNPEEMYLSKEMQGNVADMLNVLPEKERLVIYGRYNFAHRQHPSTLRELSTSLGVSTETVRQMEMRAVKKLRMACAV</sequence>
<evidence type="ECO:0000256" key="4">
    <source>
        <dbReference type="ARBA" id="ARBA00023163"/>
    </source>
</evidence>
<accession>H7EIY4</accession>
<proteinExistence type="inferred from homology"/>
<dbReference type="eggNOG" id="COG0568">
    <property type="taxonomic scope" value="Bacteria"/>
</dbReference>
<dbReference type="GO" id="GO:0016987">
    <property type="term" value="F:sigma factor activity"/>
    <property type="evidence" value="ECO:0007669"/>
    <property type="project" value="UniProtKB-KW"/>
</dbReference>
<dbReference type="NCBIfam" id="TIGR02937">
    <property type="entry name" value="sigma70-ECF"/>
    <property type="match status" value="1"/>
</dbReference>
<organism evidence="8 9">
    <name type="scientific">Treponema saccharophilum DSM 2985</name>
    <dbReference type="NCBI Taxonomy" id="907348"/>
    <lineage>
        <taxon>Bacteria</taxon>
        <taxon>Pseudomonadati</taxon>
        <taxon>Spirochaetota</taxon>
        <taxon>Spirochaetia</taxon>
        <taxon>Spirochaetales</taxon>
        <taxon>Treponemataceae</taxon>
        <taxon>Treponema</taxon>
    </lineage>
</organism>
<evidence type="ECO:0000256" key="1">
    <source>
        <dbReference type="ARBA" id="ARBA00023015"/>
    </source>
</evidence>
<name>H7EIY4_9SPIR</name>
<dbReference type="Pfam" id="PF04545">
    <property type="entry name" value="Sigma70_r4"/>
    <property type="match status" value="1"/>
</dbReference>
<dbReference type="InterPro" id="IPR007624">
    <property type="entry name" value="RNA_pol_sigma70_r3"/>
</dbReference>
<dbReference type="PATRIC" id="fig|907348.3.peg.795"/>
<keyword evidence="3 5" id="KW-0238">DNA-binding</keyword>
<comment type="caution">
    <text evidence="8">The sequence shown here is derived from an EMBL/GenBank/DDBJ whole genome shotgun (WGS) entry which is preliminary data.</text>
</comment>
<evidence type="ECO:0000259" key="6">
    <source>
        <dbReference type="PROSITE" id="PS00715"/>
    </source>
</evidence>
<dbReference type="STRING" id="907348.TresaDRAFT_2083"/>
<dbReference type="Gene3D" id="1.10.601.10">
    <property type="entry name" value="RNA Polymerase Primary Sigma Factor"/>
    <property type="match status" value="1"/>
</dbReference>
<dbReference type="AlphaFoldDB" id="H7EIY4"/>
<evidence type="ECO:0000256" key="5">
    <source>
        <dbReference type="RuleBase" id="RU362124"/>
    </source>
</evidence>
<dbReference type="InterPro" id="IPR013324">
    <property type="entry name" value="RNA_pol_sigma_r3/r4-like"/>
</dbReference>
<dbReference type="Pfam" id="PF04539">
    <property type="entry name" value="Sigma70_r3"/>
    <property type="match status" value="1"/>
</dbReference>
<dbReference type="InterPro" id="IPR013325">
    <property type="entry name" value="RNA_pol_sigma_r2"/>
</dbReference>
<dbReference type="Pfam" id="PF00140">
    <property type="entry name" value="Sigma70_r1_2"/>
    <property type="match status" value="1"/>
</dbReference>
<dbReference type="InterPro" id="IPR014284">
    <property type="entry name" value="RNA_pol_sigma-70_dom"/>
</dbReference>
<evidence type="ECO:0000313" key="9">
    <source>
        <dbReference type="Proteomes" id="UP000003571"/>
    </source>
</evidence>
<dbReference type="RefSeq" id="WP_002703104.1">
    <property type="nucleotide sequence ID" value="NZ_AGRW01000039.1"/>
</dbReference>
<comment type="similarity">
    <text evidence="5">Belongs to the sigma-70 factor family.</text>
</comment>